<name>A0ABR1LVL5_9PEZI</name>
<dbReference type="InterPro" id="IPR036249">
    <property type="entry name" value="Thioredoxin-like_sf"/>
</dbReference>
<organism evidence="2 3">
    <name type="scientific">Phyllosticta citricarpa</name>
    <dbReference type="NCBI Taxonomy" id="55181"/>
    <lineage>
        <taxon>Eukaryota</taxon>
        <taxon>Fungi</taxon>
        <taxon>Dikarya</taxon>
        <taxon>Ascomycota</taxon>
        <taxon>Pezizomycotina</taxon>
        <taxon>Dothideomycetes</taxon>
        <taxon>Dothideomycetes incertae sedis</taxon>
        <taxon>Botryosphaeriales</taxon>
        <taxon>Phyllostictaceae</taxon>
        <taxon>Phyllosticta</taxon>
    </lineage>
</organism>
<dbReference type="EMBL" id="JBBPDW010000028">
    <property type="protein sequence ID" value="KAK7539233.1"/>
    <property type="molecule type" value="Genomic_DNA"/>
</dbReference>
<dbReference type="SUPFAM" id="SSF52833">
    <property type="entry name" value="Thioredoxin-like"/>
    <property type="match status" value="1"/>
</dbReference>
<accession>A0ABR1LVL5</accession>
<reference evidence="2 3" key="1">
    <citation type="submission" date="2024-04" db="EMBL/GenBank/DDBJ databases">
        <title>Phyllosticta paracitricarpa is synonymous to the EU quarantine fungus P. citricarpa based on phylogenomic analyses.</title>
        <authorList>
            <consortium name="Lawrence Berkeley National Laboratory"/>
            <person name="Van Ingen-Buijs V.A."/>
            <person name="Van Westerhoven A.C."/>
            <person name="Haridas S."/>
            <person name="Skiadas P."/>
            <person name="Martin F."/>
            <person name="Groenewald J.Z."/>
            <person name="Crous P.W."/>
            <person name="Seidl M.F."/>
        </authorList>
    </citation>
    <scope>NUCLEOTIDE SEQUENCE [LARGE SCALE GENOMIC DNA]</scope>
    <source>
        <strain evidence="2 3">CBS 122670</strain>
    </source>
</reference>
<keyword evidence="3" id="KW-1185">Reference proteome</keyword>
<protein>
    <submittedName>
        <fullName evidence="2">AhpC/TSA antioxidant enzyme-domain-containing protein</fullName>
    </submittedName>
</protein>
<sequence>MASNSSPTSRSPPEIITMTAPSDSPAKATKSEETTLACEYEPDVEFQGDVLVSQDLPSQKDVDLCADMLVLGADGESRPFKSLYSGEGVATRQLIIFVRHFFCGNCQEFLRTLCASITPDALLALETPTFITIVGCGRPELIPAYARTTGCPFPIFADPTTSLYAQLGMQRSLSLGHKKPEYLNRTSVVQTTVAGIYQSIKSGRGALQGGDIRQIGGEVLFEDEQVTWIHRMKNTRDHSEIQELRRVLELPVEVKAEDEGRRGRSRGASAVSKRTSKSWSRKSDSTSDKEKEMLQKEFGYKEEDKEKRKSKRRSFLPDMFTKREEEPPSPVDEHNEYKKL</sequence>
<feature type="region of interest" description="Disordered" evidence="1">
    <location>
        <begin position="257"/>
        <end position="340"/>
    </location>
</feature>
<dbReference type="InterPro" id="IPR032801">
    <property type="entry name" value="PXL2A/B/C"/>
</dbReference>
<feature type="compositionally biased region" description="Polar residues" evidence="1">
    <location>
        <begin position="1"/>
        <end position="11"/>
    </location>
</feature>
<evidence type="ECO:0000313" key="3">
    <source>
        <dbReference type="Proteomes" id="UP001365128"/>
    </source>
</evidence>
<gene>
    <name evidence="2" type="ORF">IWX46DRAFT_206669</name>
</gene>
<dbReference type="Pfam" id="PF13911">
    <property type="entry name" value="AhpC-TSA_2"/>
    <property type="match status" value="1"/>
</dbReference>
<feature type="compositionally biased region" description="Basic and acidic residues" evidence="1">
    <location>
        <begin position="281"/>
        <end position="307"/>
    </location>
</feature>
<dbReference type="PANTHER" id="PTHR28630:SF3">
    <property type="entry name" value="PEROXIREDOXIN-LIKE 2C"/>
    <property type="match status" value="1"/>
</dbReference>
<evidence type="ECO:0000256" key="1">
    <source>
        <dbReference type="SAM" id="MobiDB-lite"/>
    </source>
</evidence>
<proteinExistence type="predicted"/>
<feature type="region of interest" description="Disordered" evidence="1">
    <location>
        <begin position="1"/>
        <end position="33"/>
    </location>
</feature>
<feature type="compositionally biased region" description="Basic and acidic residues" evidence="1">
    <location>
        <begin position="320"/>
        <end position="340"/>
    </location>
</feature>
<dbReference type="Proteomes" id="UP001365128">
    <property type="component" value="Unassembled WGS sequence"/>
</dbReference>
<evidence type="ECO:0000313" key="2">
    <source>
        <dbReference type="EMBL" id="KAK7539233.1"/>
    </source>
</evidence>
<dbReference type="PANTHER" id="PTHR28630">
    <property type="match status" value="1"/>
</dbReference>
<comment type="caution">
    <text evidence="2">The sequence shown here is derived from an EMBL/GenBank/DDBJ whole genome shotgun (WGS) entry which is preliminary data.</text>
</comment>